<gene>
    <name evidence="1" type="ORF">LCGC14_1330520</name>
</gene>
<sequence>MKKLILAAVTAVVMFSTSVAAEQQKYYMETVTDPQQRAIVNIVHNEIAECVSFYIVSMVRANANANAKTAKKLNKTILRLYVRARQLHRKDVTEERIKLAQEMIYKQMDNNWKNYFLVWNEYAYHCEEVVKNPRGRIKYWVAIMPQ</sequence>
<accession>A0A0F9L2R6</accession>
<organism evidence="1">
    <name type="scientific">marine sediment metagenome</name>
    <dbReference type="NCBI Taxonomy" id="412755"/>
    <lineage>
        <taxon>unclassified sequences</taxon>
        <taxon>metagenomes</taxon>
        <taxon>ecological metagenomes</taxon>
    </lineage>
</organism>
<proteinExistence type="predicted"/>
<protein>
    <submittedName>
        <fullName evidence="1">Uncharacterized protein</fullName>
    </submittedName>
</protein>
<dbReference type="AlphaFoldDB" id="A0A0F9L2R6"/>
<reference evidence="1" key="1">
    <citation type="journal article" date="2015" name="Nature">
        <title>Complex archaea that bridge the gap between prokaryotes and eukaryotes.</title>
        <authorList>
            <person name="Spang A."/>
            <person name="Saw J.H."/>
            <person name="Jorgensen S.L."/>
            <person name="Zaremba-Niedzwiedzka K."/>
            <person name="Martijn J."/>
            <person name="Lind A.E."/>
            <person name="van Eijk R."/>
            <person name="Schleper C."/>
            <person name="Guy L."/>
            <person name="Ettema T.J."/>
        </authorList>
    </citation>
    <scope>NUCLEOTIDE SEQUENCE</scope>
</reference>
<comment type="caution">
    <text evidence="1">The sequence shown here is derived from an EMBL/GenBank/DDBJ whole genome shotgun (WGS) entry which is preliminary data.</text>
</comment>
<evidence type="ECO:0000313" key="1">
    <source>
        <dbReference type="EMBL" id="KKM81371.1"/>
    </source>
</evidence>
<name>A0A0F9L2R6_9ZZZZ</name>
<dbReference type="EMBL" id="LAZR01008029">
    <property type="protein sequence ID" value="KKM81371.1"/>
    <property type="molecule type" value="Genomic_DNA"/>
</dbReference>